<evidence type="ECO:0000313" key="2">
    <source>
        <dbReference type="Proteomes" id="UP001595793"/>
    </source>
</evidence>
<sequence>MKSKRVRLNAAQVIAATAKQKQKFLEWGRGSGKTTYLGYDSLQLVKQMPRGSFAMVGSTYSQILSRFMPAIKEGLELFGIYEGIDYVVGSMAGKKMGFQMPFQSPEAFNNIWHWSNGAIFQFVSLDHKDSGRGLNSYAIRGDEAALFDDEKLAINVTNTNRAKKAQFKNSPLLHSEVYTSSTPLTKKGKWFTDMEEEARKDPSGILFLKATAKVNMANIRSDYFEHMRKSYRDDIIYNAEMLNIRPKEITDGFYPQLTEDNYYTNFDNGYLEGIPITDLNGNSLNCRQDLDVKKNEPLIISVDWGANINSMTVSQLQDDTYRVLKEFYVKSPKMLDHLFLEEFLPYYLPHPTKEVYFYYDRTGNNRMANSKMTMADQAKEILTKSGWTVYKMTTGANPSYTEKFRLINVALREDGRRRGLPKIRINKANCPSLIVSMENAEVYDRGKGLEKDKRSERRKGIDQEHATHLSDTFDYPFYSMFEGKLDASRAGTEDLPLTTF</sequence>
<keyword evidence="2" id="KW-1185">Reference proteome</keyword>
<dbReference type="Pfam" id="PF03237">
    <property type="entry name" value="Terminase_6N"/>
    <property type="match status" value="1"/>
</dbReference>
<dbReference type="Proteomes" id="UP001595793">
    <property type="component" value="Unassembled WGS sequence"/>
</dbReference>
<comment type="caution">
    <text evidence="1">The sequence shown here is derived from an EMBL/GenBank/DDBJ whole genome shotgun (WGS) entry which is preliminary data.</text>
</comment>
<dbReference type="InterPro" id="IPR027417">
    <property type="entry name" value="P-loop_NTPase"/>
</dbReference>
<organism evidence="1 2">
    <name type="scientific">Zunongwangia endophytica</name>
    <dbReference type="NCBI Taxonomy" id="1808945"/>
    <lineage>
        <taxon>Bacteria</taxon>
        <taxon>Pseudomonadati</taxon>
        <taxon>Bacteroidota</taxon>
        <taxon>Flavobacteriia</taxon>
        <taxon>Flavobacteriales</taxon>
        <taxon>Flavobacteriaceae</taxon>
        <taxon>Zunongwangia</taxon>
    </lineage>
</organism>
<dbReference type="RefSeq" id="WP_290234722.1">
    <property type="nucleotide sequence ID" value="NZ_JAUFPZ010000002.1"/>
</dbReference>
<proteinExistence type="predicted"/>
<gene>
    <name evidence="1" type="ORF">ACFOS1_07295</name>
</gene>
<evidence type="ECO:0000313" key="1">
    <source>
        <dbReference type="EMBL" id="MFC4027204.1"/>
    </source>
</evidence>
<accession>A0ABV8H8U4</accession>
<name>A0ABV8H8U4_9FLAO</name>
<dbReference type="EMBL" id="JBHSAS010000006">
    <property type="protein sequence ID" value="MFC4027204.1"/>
    <property type="molecule type" value="Genomic_DNA"/>
</dbReference>
<protein>
    <submittedName>
        <fullName evidence="1">Terminase large subunit domain-containing protein</fullName>
    </submittedName>
</protein>
<dbReference type="Gene3D" id="3.40.50.300">
    <property type="entry name" value="P-loop containing nucleotide triphosphate hydrolases"/>
    <property type="match status" value="1"/>
</dbReference>
<reference evidence="2" key="1">
    <citation type="journal article" date="2019" name="Int. J. Syst. Evol. Microbiol.">
        <title>The Global Catalogue of Microorganisms (GCM) 10K type strain sequencing project: providing services to taxonomists for standard genome sequencing and annotation.</title>
        <authorList>
            <consortium name="The Broad Institute Genomics Platform"/>
            <consortium name="The Broad Institute Genome Sequencing Center for Infectious Disease"/>
            <person name="Wu L."/>
            <person name="Ma J."/>
        </authorList>
    </citation>
    <scope>NUCLEOTIDE SEQUENCE [LARGE SCALE GENOMIC DNA]</scope>
    <source>
        <strain evidence="2">CECT 9128</strain>
    </source>
</reference>